<dbReference type="InterPro" id="IPR036322">
    <property type="entry name" value="WD40_repeat_dom_sf"/>
</dbReference>
<gene>
    <name evidence="2" type="ORF">CHS0354_017370</name>
</gene>
<name>A0AAE0T4K3_9BIVA</name>
<dbReference type="PANTHER" id="PTHR15496:SF2">
    <property type="entry name" value="GENERAL TRANSCRIPTION FACTOR 3C POLYPEPTIDE 4"/>
    <property type="match status" value="1"/>
</dbReference>
<sequence length="749" mass="85224">MATKFQIEHYSSFTSAKEALSWSDNDEIVLCTDEALHISKFHYASTQRGCVPSLYKTCIVQEKEPFKLVLLDDENIEKMKRNVSDAELNGWCVDRTLNPNLTSSIGIGKSFCGASWSPTGADQCERCILASLSTDHRVAVYSRFQSDNKWKKACDLSEIYLSQHPIQKEDFSTLKRTCYQAAAVVIDWSPEIYKEADTSRKYSVLAVGMKSGHIILWKIYLPFLSETECQIVATVLPHCSVPSAFSWCSSKGVFRMFAVGYLDGTVSVVQMDSDFACQVTSVQDEKDLMRVSCMCWVRCEKLQFDLLFINKESYIHAYAIDVIDGKTKVVCQTPYTLAENTLPGTGFCHRDGVIVMSSADGIIQRLTVDGTDEKNISISCLKSSYSISIDDIHHWSCQGIALSKHAMFLMAVYRSSSYYDHLEIKMRNPTKLCILPTYQHSVVDLAEVFNNWFTDETGLNESADLLHVYRAELSLEKIHISKVVEYLTQFDPVILGHLPLRTLRIIRFHLMCQCQSIPKLDSVEEEQEKEKEEMSKLNQINDLICGQYIQNCVTKAINGSKFTLQDRQTISAMVQFLEQRQLWDKLPSKHSPNSLTEHLLEVEPWKCAICEQDILECMSTMKCGALYFSESRGLHINFNIQLTSPLLQLDDTILTISCTLIKGKTVMYRPILFTSLLSVNYHLQEENYSCTCPNGHRFGLCLKTFKPCCDLQYRTCSLCRVFYVSLESLNKISWIQDMSKCTLCDGQII</sequence>
<dbReference type="Gene3D" id="2.130.10.10">
    <property type="entry name" value="YVTN repeat-like/Quinoprotein amine dehydrogenase"/>
    <property type="match status" value="1"/>
</dbReference>
<reference evidence="2" key="2">
    <citation type="journal article" date="2021" name="Genome Biol. Evol.">
        <title>Developing a high-quality reference genome for a parasitic bivalve with doubly uniparental inheritance (Bivalvia: Unionida).</title>
        <authorList>
            <person name="Smith C.H."/>
        </authorList>
    </citation>
    <scope>NUCLEOTIDE SEQUENCE</scope>
    <source>
        <strain evidence="2">CHS0354</strain>
        <tissue evidence="2">Mantle</tissue>
    </source>
</reference>
<evidence type="ECO:0000259" key="1">
    <source>
        <dbReference type="Pfam" id="PF12657"/>
    </source>
</evidence>
<dbReference type="Proteomes" id="UP001195483">
    <property type="component" value="Unassembled WGS sequence"/>
</dbReference>
<dbReference type="InterPro" id="IPR044230">
    <property type="entry name" value="GTF3C4"/>
</dbReference>
<dbReference type="GO" id="GO:0006384">
    <property type="term" value="P:transcription initiation at RNA polymerase III promoter"/>
    <property type="evidence" value="ECO:0007669"/>
    <property type="project" value="InterPro"/>
</dbReference>
<protein>
    <recommendedName>
        <fullName evidence="1">Transcription factor IIIC 90kDa subunit N-terminal domain-containing protein</fullName>
    </recommendedName>
</protein>
<dbReference type="InterPro" id="IPR015943">
    <property type="entry name" value="WD40/YVTN_repeat-like_dom_sf"/>
</dbReference>
<dbReference type="Pfam" id="PF12657">
    <property type="entry name" value="TFIIIC_delta"/>
    <property type="match status" value="1"/>
</dbReference>
<dbReference type="GO" id="GO:0004402">
    <property type="term" value="F:histone acetyltransferase activity"/>
    <property type="evidence" value="ECO:0007669"/>
    <property type="project" value="InterPro"/>
</dbReference>
<reference evidence="2" key="3">
    <citation type="submission" date="2023-05" db="EMBL/GenBank/DDBJ databases">
        <authorList>
            <person name="Smith C.H."/>
        </authorList>
    </citation>
    <scope>NUCLEOTIDE SEQUENCE</scope>
    <source>
        <strain evidence="2">CHS0354</strain>
        <tissue evidence="2">Mantle</tissue>
    </source>
</reference>
<keyword evidence="3" id="KW-1185">Reference proteome</keyword>
<dbReference type="GO" id="GO:0000127">
    <property type="term" value="C:transcription factor TFIIIC complex"/>
    <property type="evidence" value="ECO:0007669"/>
    <property type="project" value="InterPro"/>
</dbReference>
<dbReference type="PANTHER" id="PTHR15496">
    <property type="entry name" value="GENERAL TRANSCRIPTION FACTOR 3C POLYPEPTIDE 4 FAMILY"/>
    <property type="match status" value="1"/>
</dbReference>
<proteinExistence type="predicted"/>
<comment type="caution">
    <text evidence="2">The sequence shown here is derived from an EMBL/GenBank/DDBJ whole genome shotgun (WGS) entry which is preliminary data.</text>
</comment>
<reference evidence="2" key="1">
    <citation type="journal article" date="2021" name="Genome Biol. Evol.">
        <title>A High-Quality Reference Genome for a Parasitic Bivalve with Doubly Uniparental Inheritance (Bivalvia: Unionida).</title>
        <authorList>
            <person name="Smith C.H."/>
        </authorList>
    </citation>
    <scope>NUCLEOTIDE SEQUENCE</scope>
    <source>
        <strain evidence="2">CHS0354</strain>
    </source>
</reference>
<feature type="domain" description="Transcription factor IIIC 90kDa subunit N-terminal" evidence="1">
    <location>
        <begin position="22"/>
        <end position="329"/>
    </location>
</feature>
<evidence type="ECO:0000313" key="3">
    <source>
        <dbReference type="Proteomes" id="UP001195483"/>
    </source>
</evidence>
<dbReference type="AlphaFoldDB" id="A0AAE0T4K3"/>
<evidence type="ECO:0000313" key="2">
    <source>
        <dbReference type="EMBL" id="KAK3603654.1"/>
    </source>
</evidence>
<dbReference type="SUPFAM" id="SSF50978">
    <property type="entry name" value="WD40 repeat-like"/>
    <property type="match status" value="1"/>
</dbReference>
<dbReference type="InterPro" id="IPR024761">
    <property type="entry name" value="TFIIIC_delta_N"/>
</dbReference>
<accession>A0AAE0T4K3</accession>
<dbReference type="EMBL" id="JAEAOA010001069">
    <property type="protein sequence ID" value="KAK3603654.1"/>
    <property type="molecule type" value="Genomic_DNA"/>
</dbReference>
<organism evidence="2 3">
    <name type="scientific">Potamilus streckersoni</name>
    <dbReference type="NCBI Taxonomy" id="2493646"/>
    <lineage>
        <taxon>Eukaryota</taxon>
        <taxon>Metazoa</taxon>
        <taxon>Spiralia</taxon>
        <taxon>Lophotrochozoa</taxon>
        <taxon>Mollusca</taxon>
        <taxon>Bivalvia</taxon>
        <taxon>Autobranchia</taxon>
        <taxon>Heteroconchia</taxon>
        <taxon>Palaeoheterodonta</taxon>
        <taxon>Unionida</taxon>
        <taxon>Unionoidea</taxon>
        <taxon>Unionidae</taxon>
        <taxon>Ambleminae</taxon>
        <taxon>Lampsilini</taxon>
        <taxon>Potamilus</taxon>
    </lineage>
</organism>